<feature type="domain" description="Disease resistance R13L4/SHOC-2-like LRR" evidence="8">
    <location>
        <begin position="505"/>
        <end position="730"/>
    </location>
</feature>
<keyword evidence="3" id="KW-0611">Plant defense</keyword>
<dbReference type="Gene3D" id="3.80.10.10">
    <property type="entry name" value="Ribonuclease Inhibitor"/>
    <property type="match status" value="1"/>
</dbReference>
<dbReference type="InterPro" id="IPR032675">
    <property type="entry name" value="LRR_dom_sf"/>
</dbReference>
<dbReference type="InterPro" id="IPR036388">
    <property type="entry name" value="WH-like_DNA-bd_sf"/>
</dbReference>
<evidence type="ECO:0000259" key="6">
    <source>
        <dbReference type="Pfam" id="PF18052"/>
    </source>
</evidence>
<proteinExistence type="predicted"/>
<evidence type="ECO:0000256" key="3">
    <source>
        <dbReference type="ARBA" id="ARBA00022821"/>
    </source>
</evidence>
<dbReference type="PANTHER" id="PTHR36766">
    <property type="entry name" value="PLANT BROAD-SPECTRUM MILDEW RESISTANCE PROTEIN RPW8"/>
    <property type="match status" value="1"/>
</dbReference>
<feature type="domain" description="NB-ARC" evidence="5">
    <location>
        <begin position="214"/>
        <end position="307"/>
    </location>
</feature>
<dbReference type="SUPFAM" id="SSF52058">
    <property type="entry name" value="L domain-like"/>
    <property type="match status" value="1"/>
</dbReference>
<dbReference type="Pfam" id="PF00931">
    <property type="entry name" value="NB-ARC"/>
    <property type="match status" value="1"/>
</dbReference>
<gene>
    <name evidence="9" type="ORF">FSB_LOCUS53229</name>
</gene>
<dbReference type="Gene3D" id="3.40.50.300">
    <property type="entry name" value="P-loop containing nucleotide triphosphate hydrolases"/>
    <property type="match status" value="1"/>
</dbReference>
<dbReference type="Gene3D" id="1.10.10.10">
    <property type="entry name" value="Winged helix-like DNA-binding domain superfamily/Winged helix DNA-binding domain"/>
    <property type="match status" value="1"/>
</dbReference>
<evidence type="ECO:0000313" key="9">
    <source>
        <dbReference type="EMBL" id="SPD25347.1"/>
    </source>
</evidence>
<dbReference type="GO" id="GO:0006952">
    <property type="term" value="P:defense response"/>
    <property type="evidence" value="ECO:0007669"/>
    <property type="project" value="UniProtKB-KW"/>
</dbReference>
<feature type="domain" description="Disease resistance N-terminal" evidence="6">
    <location>
        <begin position="12"/>
        <end position="96"/>
    </location>
</feature>
<dbReference type="InterPro" id="IPR041118">
    <property type="entry name" value="Rx_N"/>
</dbReference>
<dbReference type="SUPFAM" id="SSF52540">
    <property type="entry name" value="P-loop containing nucleoside triphosphate hydrolases"/>
    <property type="match status" value="1"/>
</dbReference>
<keyword evidence="2" id="KW-0547">Nucleotide-binding</keyword>
<dbReference type="GO" id="GO:0043531">
    <property type="term" value="F:ADP binding"/>
    <property type="evidence" value="ECO:0007669"/>
    <property type="project" value="InterPro"/>
</dbReference>
<protein>
    <recommendedName>
        <fullName evidence="10">Rx N-terminal domain-containing protein</fullName>
    </recommendedName>
</protein>
<reference evidence="9" key="1">
    <citation type="submission" date="2018-02" db="EMBL/GenBank/DDBJ databases">
        <authorList>
            <person name="Cohen D.B."/>
            <person name="Kent A.D."/>
        </authorList>
    </citation>
    <scope>NUCLEOTIDE SEQUENCE</scope>
</reference>
<dbReference type="GO" id="GO:0005524">
    <property type="term" value="F:ATP binding"/>
    <property type="evidence" value="ECO:0007669"/>
    <property type="project" value="UniProtKB-KW"/>
</dbReference>
<dbReference type="FunFam" id="1.10.10.10:FF:000322">
    <property type="entry name" value="Probable disease resistance protein At1g63360"/>
    <property type="match status" value="1"/>
</dbReference>
<dbReference type="GO" id="GO:0051707">
    <property type="term" value="P:response to other organism"/>
    <property type="evidence" value="ECO:0007669"/>
    <property type="project" value="UniProtKB-ARBA"/>
</dbReference>
<feature type="domain" description="Disease resistance protein winged helix" evidence="7">
    <location>
        <begin position="391"/>
        <end position="463"/>
    </location>
</feature>
<evidence type="ECO:0000256" key="1">
    <source>
        <dbReference type="ARBA" id="ARBA00022737"/>
    </source>
</evidence>
<dbReference type="Pfam" id="PF23598">
    <property type="entry name" value="LRR_14"/>
    <property type="match status" value="1"/>
</dbReference>
<dbReference type="PRINTS" id="PR00364">
    <property type="entry name" value="DISEASERSIST"/>
</dbReference>
<dbReference type="InterPro" id="IPR055414">
    <property type="entry name" value="LRR_R13L4/SHOC2-like"/>
</dbReference>
<evidence type="ECO:0000259" key="5">
    <source>
        <dbReference type="Pfam" id="PF00931"/>
    </source>
</evidence>
<sequence length="805" mass="92668">MAEIANGIAMKVLEQIGSLAYREFCMACGVQKDLTKLECTVSAIKAVLFDAEERQASDQRLRTWLRQLKDVLNDAENVLDEFQYQVLQKEVNKRSRSTCQKVRHFFSGSNPLLFRFEMAHKIKGIRERVDDIDADKNKFNLAQRLEDRKIILLGRRDMTESFVHPQYFIGREDDKEVIIHLLMHQDAGQKCQCNSYSWNWRLIKEILKSAIGSIDENLSVYMLQIHLRELLKDKKFLLVLDDVWNEDHNKWIELKDLLIGGCNGSQIIVTTRNSLVATVMGTTPTYNLDGLSQEDCLSLFVKFAFKEGEEKQYLSLLEIGKDIVKKCKGVPLAVKTLASLLYSKVDEQEWRVVRDNNIWNLEQKDAILPALKLSYNQLPFHLKQCFAYCSLFTKDYKFINHELIQIWMAHGILQATNDENIELEDVGDLYIKELCSRSFFQDVVVEGIGSYTFKMHNVIHDLALLIAKDEFSIVSKKSSIAAKVCHLSFSDSVQEVTTHLEKLRKVRTIIFHTKQPVSLVEACISRFKYLRVLDLRYSSFEELSSSIGTLKYLRLLNLSDNQTIKRLPHSICKLHNLQTLLLARCHNLERLPKSIRNMISLRFFTVTTKHTYLSENGEGCLNSLRYLAIGQCERLKSLFEGMDGCLAFLRTLTVVNCPSLTSLSLGIKDLTSLEFLIIMNCEELSLMEGEDNQHLKLSLRMLKIFNLPKLEVLPQWLQGSANTLKHLEIEKCSNFKALPEWLPRLKSLETLQIINCPQLSSLPQGMQGLIALRELKIRACPNLSRKCRQEDWPQIAHVPKIDLGE</sequence>
<evidence type="ECO:0008006" key="10">
    <source>
        <dbReference type="Google" id="ProtNLM"/>
    </source>
</evidence>
<dbReference type="EMBL" id="OIVN01006113">
    <property type="protein sequence ID" value="SPD25347.1"/>
    <property type="molecule type" value="Genomic_DNA"/>
</dbReference>
<keyword evidence="1" id="KW-0677">Repeat</keyword>
<dbReference type="InterPro" id="IPR027417">
    <property type="entry name" value="P-loop_NTPase"/>
</dbReference>
<dbReference type="Pfam" id="PF23559">
    <property type="entry name" value="WHD_DRP"/>
    <property type="match status" value="1"/>
</dbReference>
<keyword evidence="4" id="KW-0067">ATP-binding</keyword>
<evidence type="ECO:0000256" key="4">
    <source>
        <dbReference type="ARBA" id="ARBA00022840"/>
    </source>
</evidence>
<dbReference type="PANTHER" id="PTHR36766:SF61">
    <property type="entry name" value="NB-ARC DOMAIN DISEASE RESISTANCE PROTEIN"/>
    <property type="match status" value="1"/>
</dbReference>
<evidence type="ECO:0000259" key="8">
    <source>
        <dbReference type="Pfam" id="PF23598"/>
    </source>
</evidence>
<dbReference type="InterPro" id="IPR002182">
    <property type="entry name" value="NB-ARC"/>
</dbReference>
<organism evidence="9">
    <name type="scientific">Fagus sylvatica</name>
    <name type="common">Beechnut</name>
    <dbReference type="NCBI Taxonomy" id="28930"/>
    <lineage>
        <taxon>Eukaryota</taxon>
        <taxon>Viridiplantae</taxon>
        <taxon>Streptophyta</taxon>
        <taxon>Embryophyta</taxon>
        <taxon>Tracheophyta</taxon>
        <taxon>Spermatophyta</taxon>
        <taxon>Magnoliopsida</taxon>
        <taxon>eudicotyledons</taxon>
        <taxon>Gunneridae</taxon>
        <taxon>Pentapetalae</taxon>
        <taxon>rosids</taxon>
        <taxon>fabids</taxon>
        <taxon>Fagales</taxon>
        <taxon>Fagaceae</taxon>
        <taxon>Fagus</taxon>
    </lineage>
</organism>
<dbReference type="InterPro" id="IPR038005">
    <property type="entry name" value="RX-like_CC"/>
</dbReference>
<dbReference type="InterPro" id="IPR058922">
    <property type="entry name" value="WHD_DRP"/>
</dbReference>
<dbReference type="Gene3D" id="1.20.5.4130">
    <property type="match status" value="1"/>
</dbReference>
<name>A0A2N9IHZ9_FAGSY</name>
<accession>A0A2N9IHZ9</accession>
<dbReference type="Pfam" id="PF18052">
    <property type="entry name" value="Rx_N"/>
    <property type="match status" value="1"/>
</dbReference>
<evidence type="ECO:0000256" key="2">
    <source>
        <dbReference type="ARBA" id="ARBA00022741"/>
    </source>
</evidence>
<dbReference type="AlphaFoldDB" id="A0A2N9IHZ9"/>
<dbReference type="CDD" id="cd14798">
    <property type="entry name" value="RX-CC_like"/>
    <property type="match status" value="1"/>
</dbReference>
<evidence type="ECO:0000259" key="7">
    <source>
        <dbReference type="Pfam" id="PF23559"/>
    </source>
</evidence>